<name>A0A8J5Y8G7_9ROSI</name>
<dbReference type="EMBL" id="JAHUZN010000012">
    <property type="protein sequence ID" value="KAG8474796.1"/>
    <property type="molecule type" value="Genomic_DNA"/>
</dbReference>
<evidence type="ECO:0000256" key="1">
    <source>
        <dbReference type="SAM" id="MobiDB-lite"/>
    </source>
</evidence>
<evidence type="ECO:0000313" key="3">
    <source>
        <dbReference type="Proteomes" id="UP000701853"/>
    </source>
</evidence>
<dbReference type="OrthoDB" id="1689420at2759"/>
<feature type="region of interest" description="Disordered" evidence="1">
    <location>
        <begin position="104"/>
        <end position="125"/>
    </location>
</feature>
<keyword evidence="3" id="KW-1185">Reference proteome</keyword>
<evidence type="ECO:0000313" key="2">
    <source>
        <dbReference type="EMBL" id="KAG8474796.1"/>
    </source>
</evidence>
<protein>
    <submittedName>
        <fullName evidence="2">Uncharacterized protein</fullName>
    </submittedName>
</protein>
<gene>
    <name evidence="2" type="ORF">CXB51_031491</name>
</gene>
<sequence length="169" mass="20028">MACVDAMGNFPEPPQRRYDTYANRYNPGWKDYPNLSYRVNPWYNQPYQNRFPRPTQDSSSSLETMVNKLPATVFDFQQQTVEFQKKTDESIKKLTTLIEKIKSQENFPSQTEPNPRQNANAVTSRSGKKWNQILVGILIKMPLRKSRRMMNRHERNLHFPQFNLHFQEG</sequence>
<comment type="caution">
    <text evidence="2">The sequence shown here is derived from an EMBL/GenBank/DDBJ whole genome shotgun (WGS) entry which is preliminary data.</text>
</comment>
<dbReference type="AlphaFoldDB" id="A0A8J5Y8G7"/>
<organism evidence="2 3">
    <name type="scientific">Gossypium anomalum</name>
    <dbReference type="NCBI Taxonomy" id="47600"/>
    <lineage>
        <taxon>Eukaryota</taxon>
        <taxon>Viridiplantae</taxon>
        <taxon>Streptophyta</taxon>
        <taxon>Embryophyta</taxon>
        <taxon>Tracheophyta</taxon>
        <taxon>Spermatophyta</taxon>
        <taxon>Magnoliopsida</taxon>
        <taxon>eudicotyledons</taxon>
        <taxon>Gunneridae</taxon>
        <taxon>Pentapetalae</taxon>
        <taxon>rosids</taxon>
        <taxon>malvids</taxon>
        <taxon>Malvales</taxon>
        <taxon>Malvaceae</taxon>
        <taxon>Malvoideae</taxon>
        <taxon>Gossypium</taxon>
    </lineage>
</organism>
<dbReference type="Proteomes" id="UP000701853">
    <property type="component" value="Chromosome 12"/>
</dbReference>
<reference evidence="2 3" key="1">
    <citation type="journal article" date="2021" name="bioRxiv">
        <title>The Gossypium anomalum genome as a resource for cotton improvement and evolutionary analysis of hybrid incompatibility.</title>
        <authorList>
            <person name="Grover C.E."/>
            <person name="Yuan D."/>
            <person name="Arick M.A."/>
            <person name="Miller E.R."/>
            <person name="Hu G."/>
            <person name="Peterson D.G."/>
            <person name="Wendel J.F."/>
            <person name="Udall J.A."/>
        </authorList>
    </citation>
    <scope>NUCLEOTIDE SEQUENCE [LARGE SCALE GENOMIC DNA]</scope>
    <source>
        <strain evidence="2">JFW-Udall</strain>
        <tissue evidence="2">Leaf</tissue>
    </source>
</reference>
<proteinExistence type="predicted"/>
<accession>A0A8J5Y8G7</accession>